<proteinExistence type="predicted"/>
<dbReference type="KEGG" id="afg:AFULGI_00012570"/>
<name>A0A075WEC0_ARCFL</name>
<protein>
    <submittedName>
        <fullName evidence="1">Uncharacterized protein</fullName>
    </submittedName>
</protein>
<evidence type="ECO:0000313" key="2">
    <source>
        <dbReference type="Proteomes" id="UP000028501"/>
    </source>
</evidence>
<dbReference type="GeneID" id="24794764"/>
<sequence length="165" mass="19602">MSKRIYIETSIALDYIEGQIENNTDLKSYFRRELPRVRSLSNKFDFVILESSIGETFGQCLVKEWREDKIIEKLLDFLRETQSRIIRADSINDVDKKELKRIFGRGDKILNQEWSDENQWGLDIYDIWFLSQVSVDPNAKYIWANDRRMLDYGNAYINFLAETLA</sequence>
<dbReference type="Proteomes" id="UP000028501">
    <property type="component" value="Chromosome"/>
</dbReference>
<dbReference type="RefSeq" id="WP_048095561.1">
    <property type="nucleotide sequence ID" value="NZ_CP006577.1"/>
</dbReference>
<dbReference type="EMBL" id="CP006577">
    <property type="protein sequence ID" value="AIG98032.1"/>
    <property type="molecule type" value="Genomic_DNA"/>
</dbReference>
<dbReference type="HOGENOM" id="CLU_1607056_0_0_2"/>
<organism evidence="1 2">
    <name type="scientific">Archaeoglobus fulgidus DSM 8774</name>
    <dbReference type="NCBI Taxonomy" id="1344584"/>
    <lineage>
        <taxon>Archaea</taxon>
        <taxon>Methanobacteriati</taxon>
        <taxon>Methanobacteriota</taxon>
        <taxon>Archaeoglobi</taxon>
        <taxon>Archaeoglobales</taxon>
        <taxon>Archaeoglobaceae</taxon>
        <taxon>Archaeoglobus</taxon>
    </lineage>
</organism>
<gene>
    <name evidence="1" type="ORF">AFULGI_00012570</name>
</gene>
<accession>A0A075WEC0</accession>
<dbReference type="AlphaFoldDB" id="A0A075WEC0"/>
<reference evidence="1 2" key="1">
    <citation type="submission" date="2013-07" db="EMBL/GenBank/DDBJ databases">
        <title>Genome of Archaeoglobus fulgidus.</title>
        <authorList>
            <person name="Fiebig A."/>
            <person name="Birkeland N.-K."/>
        </authorList>
    </citation>
    <scope>NUCLEOTIDE SEQUENCE [LARGE SCALE GENOMIC DNA]</scope>
    <source>
        <strain evidence="1 2">DSM 8774</strain>
    </source>
</reference>
<evidence type="ECO:0000313" key="1">
    <source>
        <dbReference type="EMBL" id="AIG98032.1"/>
    </source>
</evidence>